<dbReference type="InterPro" id="IPR039248">
    <property type="entry name" value="Ptase_RsbX"/>
</dbReference>
<evidence type="ECO:0000313" key="2">
    <source>
        <dbReference type="EMBL" id="NWJ48029.1"/>
    </source>
</evidence>
<protein>
    <submittedName>
        <fullName evidence="3">Serine/threonine-protein phosphatase</fullName>
    </submittedName>
    <submittedName>
        <fullName evidence="2">SpoIIE family protein phosphatase</fullName>
    </submittedName>
</protein>
<dbReference type="Proteomes" id="UP001431572">
    <property type="component" value="Chromosome 2"/>
</dbReference>
<dbReference type="PANTHER" id="PTHR35801">
    <property type="entry name" value="PHOSPHOSERINE PHOSPHATASE RSBX"/>
    <property type="match status" value="1"/>
</dbReference>
<reference evidence="3" key="2">
    <citation type="journal article" date="2024" name="Nature">
        <title>Anoxygenic phototroph of the Chloroflexota uses a type I reaction centre.</title>
        <authorList>
            <person name="Tsuji J.M."/>
            <person name="Shaw N.A."/>
            <person name="Nagashima S."/>
            <person name="Venkiteswaran J.J."/>
            <person name="Schiff S.L."/>
            <person name="Watanabe T."/>
            <person name="Fukui M."/>
            <person name="Hanada S."/>
            <person name="Tank M."/>
            <person name="Neufeld J.D."/>
        </authorList>
    </citation>
    <scope>NUCLEOTIDE SEQUENCE</scope>
    <source>
        <strain evidence="3">L227-S17</strain>
    </source>
</reference>
<dbReference type="InterPro" id="IPR001932">
    <property type="entry name" value="PPM-type_phosphatase-like_dom"/>
</dbReference>
<accession>A0A8T7M7D5</accession>
<name>A0A8T7M7D5_9CHLR</name>
<dbReference type="PANTHER" id="PTHR35801:SF1">
    <property type="entry name" value="PHOSPHOSERINE PHOSPHATASE RSBX"/>
    <property type="match status" value="1"/>
</dbReference>
<evidence type="ECO:0000259" key="1">
    <source>
        <dbReference type="SMART" id="SM00331"/>
    </source>
</evidence>
<dbReference type="InterPro" id="IPR036457">
    <property type="entry name" value="PPM-type-like_dom_sf"/>
</dbReference>
<organism evidence="2 4">
    <name type="scientific">Candidatus Chlorohelix allophototropha</name>
    <dbReference type="NCBI Taxonomy" id="3003348"/>
    <lineage>
        <taxon>Bacteria</taxon>
        <taxon>Bacillati</taxon>
        <taxon>Chloroflexota</taxon>
        <taxon>Chloroflexia</taxon>
        <taxon>Candidatus Chloroheliales</taxon>
        <taxon>Candidatus Chloroheliaceae</taxon>
        <taxon>Candidatus Chlorohelix</taxon>
    </lineage>
</organism>
<keyword evidence="5" id="KW-1185">Reference proteome</keyword>
<reference evidence="2 4" key="1">
    <citation type="submission" date="2020-06" db="EMBL/GenBank/DDBJ databases">
        <title>Anoxygenic phototrophic Chloroflexota member uses a Type I reaction center.</title>
        <authorList>
            <person name="Tsuji J.M."/>
            <person name="Shaw N.A."/>
            <person name="Nagashima S."/>
            <person name="Venkiteswaran J."/>
            <person name="Schiff S.L."/>
            <person name="Hanada S."/>
            <person name="Tank M."/>
            <person name="Neufeld J.D."/>
        </authorList>
    </citation>
    <scope>NUCLEOTIDE SEQUENCE [LARGE SCALE GENOMIC DNA]</scope>
    <source>
        <strain evidence="2">L227-S17</strain>
    </source>
</reference>
<dbReference type="Pfam" id="PF07228">
    <property type="entry name" value="SpoIIE"/>
    <property type="match status" value="1"/>
</dbReference>
<dbReference type="Gene3D" id="3.60.40.10">
    <property type="entry name" value="PPM-type phosphatase domain"/>
    <property type="match status" value="1"/>
</dbReference>
<feature type="domain" description="PPM-type phosphatase" evidence="1">
    <location>
        <begin position="3"/>
        <end position="224"/>
    </location>
</feature>
<dbReference type="RefSeq" id="WP_341471809.1">
    <property type="nucleotide sequence ID" value="NZ_CP128400.1"/>
</dbReference>
<sequence length="251" mass="26838">MLEVQIATAKVNKYASRESGDTLEIVEKPGMAGGFTAILVDGQGSGRAAKAISNLVAGKCLSLIKDGARDGVAARAASDYLYSLRYGQVSATLNILSADFATNTMVITCNNPIPAYVVRPSEKTASELVTLKLEVTPIGIYPRTRPHIYEYPLEPGWWAFAFTDGITGAGSRYNKSIDLPTVITNLISQEDANAQSCADALLELAISYDQRRPADDMSVVVMAVKNGSGEDGDSIPRRISMNIPYLPVIGS</sequence>
<evidence type="ECO:0000313" key="4">
    <source>
        <dbReference type="Proteomes" id="UP000521676"/>
    </source>
</evidence>
<dbReference type="SMART" id="SM00331">
    <property type="entry name" value="PP2C_SIG"/>
    <property type="match status" value="1"/>
</dbReference>
<dbReference type="SUPFAM" id="SSF81606">
    <property type="entry name" value="PP2C-like"/>
    <property type="match status" value="1"/>
</dbReference>
<proteinExistence type="predicted"/>
<dbReference type="EMBL" id="JACATZ010000003">
    <property type="protein sequence ID" value="NWJ48029.1"/>
    <property type="molecule type" value="Genomic_DNA"/>
</dbReference>
<evidence type="ECO:0000313" key="5">
    <source>
        <dbReference type="Proteomes" id="UP001431572"/>
    </source>
</evidence>
<dbReference type="AlphaFoldDB" id="A0A8T7M7D5"/>
<gene>
    <name evidence="2" type="ORF">HXX08_19410</name>
    <name evidence="3" type="ORF">OZ401_003564</name>
</gene>
<dbReference type="Proteomes" id="UP000521676">
    <property type="component" value="Unassembled WGS sequence"/>
</dbReference>
<dbReference type="EMBL" id="CP128400">
    <property type="protein sequence ID" value="WJW69933.1"/>
    <property type="molecule type" value="Genomic_DNA"/>
</dbReference>
<evidence type="ECO:0000313" key="3">
    <source>
        <dbReference type="EMBL" id="WJW69933.1"/>
    </source>
</evidence>